<proteinExistence type="inferred from homology"/>
<evidence type="ECO:0000313" key="7">
    <source>
        <dbReference type="Proteomes" id="UP000286482"/>
    </source>
</evidence>
<dbReference type="EMBL" id="RAQO01000004">
    <property type="protein sequence ID" value="RKF20136.1"/>
    <property type="molecule type" value="Genomic_DNA"/>
</dbReference>
<organism evidence="6 7">
    <name type="scientific">Alginatibacterium sediminis</name>
    <dbReference type="NCBI Taxonomy" id="2164068"/>
    <lineage>
        <taxon>Bacteria</taxon>
        <taxon>Pseudomonadati</taxon>
        <taxon>Pseudomonadota</taxon>
        <taxon>Gammaproteobacteria</taxon>
        <taxon>Alteromonadales</taxon>
        <taxon>Alteromonadaceae</taxon>
        <taxon>Alginatibacterium</taxon>
    </lineage>
</organism>
<dbReference type="PANTHER" id="PTHR38099">
    <property type="entry name" value="LARGE RIBOSOMAL RNA SUBUNIT ACCUMULATION PROTEIN YCED"/>
    <property type="match status" value="1"/>
</dbReference>
<dbReference type="AlphaFoldDB" id="A0A420EHU9"/>
<comment type="function">
    <text evidence="1">Plays a role in synthesis, processing and/or stability of 23S rRNA.</text>
</comment>
<reference evidence="6 7" key="1">
    <citation type="submission" date="2018-09" db="EMBL/GenBank/DDBJ databases">
        <authorList>
            <person name="Wang Z."/>
        </authorList>
    </citation>
    <scope>NUCLEOTIDE SEQUENCE [LARGE SCALE GENOMIC DNA]</scope>
    <source>
        <strain evidence="6 7">ALS 81</strain>
    </source>
</reference>
<evidence type="ECO:0000313" key="6">
    <source>
        <dbReference type="EMBL" id="RKF20136.1"/>
    </source>
</evidence>
<dbReference type="GO" id="GO:0042254">
    <property type="term" value="P:ribosome biogenesis"/>
    <property type="evidence" value="ECO:0007669"/>
    <property type="project" value="UniProtKB-KW"/>
</dbReference>
<dbReference type="RefSeq" id="WP_120354140.1">
    <property type="nucleotide sequence ID" value="NZ_RAQO01000004.1"/>
</dbReference>
<keyword evidence="7" id="KW-1185">Reference proteome</keyword>
<keyword evidence="4" id="KW-0690">Ribosome biogenesis</keyword>
<dbReference type="OrthoDB" id="9786771at2"/>
<dbReference type="PANTHER" id="PTHR38099:SF1">
    <property type="entry name" value="LARGE RIBOSOMAL RNA SUBUNIT ACCUMULATION PROTEIN YCED"/>
    <property type="match status" value="1"/>
</dbReference>
<dbReference type="InterPro" id="IPR039255">
    <property type="entry name" value="YceD_bac"/>
</dbReference>
<name>A0A420EHU9_9ALTE</name>
<evidence type="ECO:0000256" key="3">
    <source>
        <dbReference type="ARBA" id="ARBA00015716"/>
    </source>
</evidence>
<protein>
    <recommendedName>
        <fullName evidence="3">Large ribosomal RNA subunit accumulation protein YceD</fullName>
    </recommendedName>
    <alternativeName>
        <fullName evidence="5">23S rRNA accumulation protein YceD</fullName>
    </alternativeName>
</protein>
<dbReference type="NCBIfam" id="NF008395">
    <property type="entry name" value="PRK11193.1"/>
    <property type="match status" value="1"/>
</dbReference>
<comment type="similarity">
    <text evidence="2">Belongs to the DUF177 domain family.</text>
</comment>
<dbReference type="Pfam" id="PF02620">
    <property type="entry name" value="YceD"/>
    <property type="match status" value="1"/>
</dbReference>
<evidence type="ECO:0000256" key="1">
    <source>
        <dbReference type="ARBA" id="ARBA00002868"/>
    </source>
</evidence>
<sequence length="176" mass="19620">MIKVKLPIELDPVRAAKRNLDYDGIVESKNLKRLQGACLSVNPVVDVKLHCAIDPQGLATIRGEAQTDVRVECQRCNGDLELPLQVQFTYSPVFNDEQAEALPESYEPLELNENGEINVHKLLEDELIVAMPLIAKHPMAECAVKSDIQTFGEIPAYEEQAKPNPFAVLESLKKKD</sequence>
<accession>A0A420EHU9</accession>
<evidence type="ECO:0000256" key="2">
    <source>
        <dbReference type="ARBA" id="ARBA00010740"/>
    </source>
</evidence>
<dbReference type="Proteomes" id="UP000286482">
    <property type="component" value="Unassembled WGS sequence"/>
</dbReference>
<dbReference type="InterPro" id="IPR003772">
    <property type="entry name" value="YceD"/>
</dbReference>
<dbReference type="GO" id="GO:0005829">
    <property type="term" value="C:cytosol"/>
    <property type="evidence" value="ECO:0007669"/>
    <property type="project" value="TreeGrafter"/>
</dbReference>
<evidence type="ECO:0000256" key="5">
    <source>
        <dbReference type="ARBA" id="ARBA00031841"/>
    </source>
</evidence>
<evidence type="ECO:0000256" key="4">
    <source>
        <dbReference type="ARBA" id="ARBA00022517"/>
    </source>
</evidence>
<comment type="caution">
    <text evidence="6">The sequence shown here is derived from an EMBL/GenBank/DDBJ whole genome shotgun (WGS) entry which is preliminary data.</text>
</comment>
<gene>
    <name evidence="6" type="primary">yceD</name>
    <name evidence="6" type="ORF">DBZ36_06730</name>
</gene>